<keyword evidence="2" id="KW-0313">Glucose metabolism</keyword>
<dbReference type="RefSeq" id="WP_408334279.1">
    <property type="nucleotide sequence ID" value="NZ_JAQQCF010000004.1"/>
</dbReference>
<organism evidence="4 5">
    <name type="scientific">Paraburkholderia metrosideri</name>
    <dbReference type="NCBI Taxonomy" id="580937"/>
    <lineage>
        <taxon>Bacteria</taxon>
        <taxon>Pseudomonadati</taxon>
        <taxon>Pseudomonadota</taxon>
        <taxon>Betaproteobacteria</taxon>
        <taxon>Burkholderiales</taxon>
        <taxon>Burkholderiaceae</taxon>
        <taxon>Paraburkholderia</taxon>
    </lineage>
</organism>
<dbReference type="PANTHER" id="PTHR30344">
    <property type="entry name" value="6-PHOSPHOGLUCONOLACTONASE-RELATED"/>
    <property type="match status" value="1"/>
</dbReference>
<evidence type="ECO:0000313" key="4">
    <source>
        <dbReference type="EMBL" id="MFM0636348.1"/>
    </source>
</evidence>
<evidence type="ECO:0000256" key="1">
    <source>
        <dbReference type="ARBA" id="ARBA00005564"/>
    </source>
</evidence>
<dbReference type="Gene3D" id="2.130.10.10">
    <property type="entry name" value="YVTN repeat-like/Quinoprotein amine dehydrogenase"/>
    <property type="match status" value="1"/>
</dbReference>
<dbReference type="PANTHER" id="PTHR30344:SF1">
    <property type="entry name" value="6-PHOSPHOGLUCONOLACTONASE"/>
    <property type="match status" value="1"/>
</dbReference>
<protein>
    <submittedName>
        <fullName evidence="4">Lactonase family protein</fullName>
    </submittedName>
</protein>
<evidence type="ECO:0000256" key="2">
    <source>
        <dbReference type="ARBA" id="ARBA00022526"/>
    </source>
</evidence>
<feature type="signal peptide" evidence="3">
    <location>
        <begin position="1"/>
        <end position="20"/>
    </location>
</feature>
<accession>A0ABW9DP85</accession>
<dbReference type="Pfam" id="PF10282">
    <property type="entry name" value="Lactonase"/>
    <property type="match status" value="1"/>
</dbReference>
<evidence type="ECO:0000256" key="3">
    <source>
        <dbReference type="SAM" id="SignalP"/>
    </source>
</evidence>
<dbReference type="InterPro" id="IPR019405">
    <property type="entry name" value="Lactonase_7-beta_prop"/>
</dbReference>
<dbReference type="InterPro" id="IPR011048">
    <property type="entry name" value="Haem_d1_sf"/>
</dbReference>
<proteinExistence type="inferred from homology"/>
<evidence type="ECO:0000313" key="5">
    <source>
        <dbReference type="Proteomes" id="UP001629432"/>
    </source>
</evidence>
<dbReference type="InterPro" id="IPR015943">
    <property type="entry name" value="WD40/YVTN_repeat-like_dom_sf"/>
</dbReference>
<keyword evidence="2" id="KW-0119">Carbohydrate metabolism</keyword>
<dbReference type="EMBL" id="JAQQCF010000004">
    <property type="protein sequence ID" value="MFM0636348.1"/>
    <property type="molecule type" value="Genomic_DNA"/>
</dbReference>
<feature type="chain" id="PRO_5046756556" evidence="3">
    <location>
        <begin position="21"/>
        <end position="377"/>
    </location>
</feature>
<dbReference type="InterPro" id="IPR050282">
    <property type="entry name" value="Cycloisomerase_2"/>
</dbReference>
<dbReference type="Proteomes" id="UP001629432">
    <property type="component" value="Unassembled WGS sequence"/>
</dbReference>
<keyword evidence="3" id="KW-0732">Signal</keyword>
<gene>
    <name evidence="4" type="ORF">PQQ63_06545</name>
</gene>
<reference evidence="4 5" key="1">
    <citation type="journal article" date="2024" name="Chem. Sci.">
        <title>Discovery of megapolipeptins by genome mining of a Burkholderiales bacteria collection.</title>
        <authorList>
            <person name="Paulo B.S."/>
            <person name="Recchia M.J.J."/>
            <person name="Lee S."/>
            <person name="Fergusson C.H."/>
            <person name="Romanowski S.B."/>
            <person name="Hernandez A."/>
            <person name="Krull N."/>
            <person name="Liu D.Y."/>
            <person name="Cavanagh H."/>
            <person name="Bos A."/>
            <person name="Gray C.A."/>
            <person name="Murphy B.T."/>
            <person name="Linington R.G."/>
            <person name="Eustaquio A.S."/>
        </authorList>
    </citation>
    <scope>NUCLEOTIDE SEQUENCE [LARGE SCALE GENOMIC DNA]</scope>
    <source>
        <strain evidence="4 5">RL17-338-BIC-A</strain>
    </source>
</reference>
<dbReference type="SUPFAM" id="SSF51004">
    <property type="entry name" value="C-terminal (heme d1) domain of cytochrome cd1-nitrite reductase"/>
    <property type="match status" value="1"/>
</dbReference>
<keyword evidence="5" id="KW-1185">Reference proteome</keyword>
<comment type="caution">
    <text evidence="4">The sequence shown here is derived from an EMBL/GenBank/DDBJ whole genome shotgun (WGS) entry which is preliminary data.</text>
</comment>
<name>A0ABW9DP85_9BURK</name>
<comment type="similarity">
    <text evidence="1">Belongs to the cycloisomerase 2 family.</text>
</comment>
<sequence length="377" mass="39785">MAVFIALTLLAGMYGTRSNAATLPEDAHTELAYVGTQERQIHALRFDTSTGKLTVIGPVVEGPKSTWIAAHPRLPILYSVDDDNTREGSVTAYAVDRGTGALTRLNEVATRGSGTTNLGLDTPSMTLLAANYGGGSVSSIAVNRDGSLGSLVSTIKETGSGPNRRQASAHAHSAIVDPSGRYALVPDLGADRVFVYGFDRATHSLSPDDGTDPRSFIVPPGSGPRHLAFGSNGQYVYLLTELTAEIMVLRWDASQGRLTLVQSVPTSSQNFQGVKGGAEVAVSHDGRFVYVEDRGENALVVYRISSDSGELSLVQRTSSGGERPWGFAIDPSGKWMLVANQRSGKVNVFSIDPTSGMVSDTGQSVGVPTPVSIAFVK</sequence>